<organism evidence="2 3">
    <name type="scientific">Pelatocladus maniniholoensis HA4357-MV3</name>
    <dbReference type="NCBI Taxonomy" id="1117104"/>
    <lineage>
        <taxon>Bacteria</taxon>
        <taxon>Bacillati</taxon>
        <taxon>Cyanobacteriota</taxon>
        <taxon>Cyanophyceae</taxon>
        <taxon>Nostocales</taxon>
        <taxon>Nostocaceae</taxon>
        <taxon>Pelatocladus</taxon>
    </lineage>
</organism>
<dbReference type="AlphaFoldDB" id="A0A9E3LUN6"/>
<dbReference type="InterPro" id="IPR024983">
    <property type="entry name" value="CHAT_dom"/>
</dbReference>
<dbReference type="InterPro" id="IPR019734">
    <property type="entry name" value="TPR_rpt"/>
</dbReference>
<comment type="caution">
    <text evidence="2">The sequence shown here is derived from an EMBL/GenBank/DDBJ whole genome shotgun (WGS) entry which is preliminary data.</text>
</comment>
<dbReference type="SMART" id="SM00028">
    <property type="entry name" value="TPR"/>
    <property type="match status" value="5"/>
</dbReference>
<evidence type="ECO:0000313" key="3">
    <source>
        <dbReference type="Proteomes" id="UP000813215"/>
    </source>
</evidence>
<name>A0A9E3LUN6_9NOST</name>
<proteinExistence type="predicted"/>
<dbReference type="InterPro" id="IPR011990">
    <property type="entry name" value="TPR-like_helical_dom_sf"/>
</dbReference>
<dbReference type="Gene3D" id="1.25.40.10">
    <property type="entry name" value="Tetratricopeptide repeat domain"/>
    <property type="match status" value="2"/>
</dbReference>
<reference evidence="2" key="2">
    <citation type="journal article" date="2022" name="Microbiol. Resour. Announc.">
        <title>Metagenome Sequencing to Explore Phylogenomics of Terrestrial Cyanobacteria.</title>
        <authorList>
            <person name="Ward R.D."/>
            <person name="Stajich J.E."/>
            <person name="Johansen J.R."/>
            <person name="Huntemann M."/>
            <person name="Clum A."/>
            <person name="Foster B."/>
            <person name="Foster B."/>
            <person name="Roux S."/>
            <person name="Palaniappan K."/>
            <person name="Varghese N."/>
            <person name="Mukherjee S."/>
            <person name="Reddy T.B.K."/>
            <person name="Daum C."/>
            <person name="Copeland A."/>
            <person name="Chen I.A."/>
            <person name="Ivanova N.N."/>
            <person name="Kyrpides N.C."/>
            <person name="Shapiro N."/>
            <person name="Eloe-Fadrosh E.A."/>
            <person name="Pietrasiak N."/>
        </authorList>
    </citation>
    <scope>NUCLEOTIDE SEQUENCE</scope>
    <source>
        <strain evidence="2">HA4357-MV3</strain>
    </source>
</reference>
<reference evidence="2" key="1">
    <citation type="submission" date="2021-05" db="EMBL/GenBank/DDBJ databases">
        <authorList>
            <person name="Pietrasiak N."/>
            <person name="Ward R."/>
            <person name="Stajich J.E."/>
            <person name="Kurbessoian T."/>
        </authorList>
    </citation>
    <scope>NUCLEOTIDE SEQUENCE</scope>
    <source>
        <strain evidence="2">HA4357-MV3</strain>
    </source>
</reference>
<dbReference type="Pfam" id="PF12770">
    <property type="entry name" value="CHAT"/>
    <property type="match status" value="1"/>
</dbReference>
<gene>
    <name evidence="2" type="ORF">KME28_22125</name>
</gene>
<sequence length="844" mass="94741">MARARIIFLRPIPTVLKFLLHFGLILLLIIWFDGEVFASKPDDSAIQLTQKGHEQLQQGQAQAALQTWSDAYKIYRKSGNSEGVVGSLINQSLALQALGLYPRACQTLTQALKLDQEICTAPTQQDPRPLDLSMGQSSSSNRTLPLFPKPNALQKTQVLGLQNLGNVLRLIGKPDASESILNFAIKFAKNLHLGANFNHHILLNLANTERTLYHEAKNKYLSTDDEIGKQKALSIAQSKFQKALELYQQNSSGVLAQLNQLSLLLDLQSSPDDFKFEIKGQKTQDIKILVTKLLAVQFKQLPTIESIYAQLKFATCLQQINREPKLKQLFNNENKNLLNLALSAALDAWQMAQKIDHQRVQSYALGTLASIYNDLGQIPNSEIYFQKALGIAKSVRAWDIAYQWQQQLGRLYKQIGKFEAATQAYADAIVSIDQVQNSILSVNPEFQFSFKEKIEPIYQEYLKLLLARKKPDLNLVIQTKEQLQLAELKNFLQCSQLSIMTESKIQTTTNLVSTIYLFNLVNRVDVIVKSTNGQFHHHMVDLDLFTDAFNSLLINLQSERFVDVDTQTFIQISQSLYQLLIAPIKKYLPTSGTLVFVLDTSFQNFPLALLHDGQNYLVNSYNISIALSSKSQQQLAFKPGSLKVLAAGISQINPNLKDPLIPKNLAPLPEVETEITNIKQNANDTLELLNAEFTSKRFEKQLKKANFPILHISTHGQFSSDPEKTFILAWDKPINVTQLDSLLKNNQHPIELLVLSACQTAKGDKRSALGIAGVALQAGAQTTLASLWLVDAESTAQLMGEFYKRLDEGASGAEALRQAQLNLLKHPKYSHPYYWSPFILINRE</sequence>
<dbReference type="PANTHER" id="PTHR10098">
    <property type="entry name" value="RAPSYN-RELATED"/>
    <property type="match status" value="1"/>
</dbReference>
<evidence type="ECO:0000259" key="1">
    <source>
        <dbReference type="Pfam" id="PF12770"/>
    </source>
</evidence>
<dbReference type="SUPFAM" id="SSF48452">
    <property type="entry name" value="TPR-like"/>
    <property type="match status" value="2"/>
</dbReference>
<feature type="domain" description="CHAT" evidence="1">
    <location>
        <begin position="573"/>
        <end position="841"/>
    </location>
</feature>
<dbReference type="PANTHER" id="PTHR10098:SF112">
    <property type="entry name" value="SLR0380 PROTEIN"/>
    <property type="match status" value="1"/>
</dbReference>
<accession>A0A9E3LUN6</accession>
<dbReference type="Proteomes" id="UP000813215">
    <property type="component" value="Unassembled WGS sequence"/>
</dbReference>
<dbReference type="EMBL" id="JAHHHW010000127">
    <property type="protein sequence ID" value="MBW4434336.1"/>
    <property type="molecule type" value="Genomic_DNA"/>
</dbReference>
<protein>
    <submittedName>
        <fullName evidence="2">CHAT domain-containing protein</fullName>
    </submittedName>
</protein>
<dbReference type="Pfam" id="PF13181">
    <property type="entry name" value="TPR_8"/>
    <property type="match status" value="1"/>
</dbReference>
<evidence type="ECO:0000313" key="2">
    <source>
        <dbReference type="EMBL" id="MBW4434336.1"/>
    </source>
</evidence>